<comment type="similarity">
    <text evidence="1">Belongs to the AHA1 family.</text>
</comment>
<dbReference type="InterPro" id="IPR013538">
    <property type="entry name" value="ASHA1/2-like_C"/>
</dbReference>
<protein>
    <submittedName>
        <fullName evidence="3">SRPBCC domain-containing protein</fullName>
    </submittedName>
</protein>
<evidence type="ECO:0000313" key="4">
    <source>
        <dbReference type="Proteomes" id="UP000321816"/>
    </source>
</evidence>
<dbReference type="AlphaFoldDB" id="A0A5C7FJ95"/>
<dbReference type="RefSeq" id="WP_147803322.1">
    <property type="nucleotide sequence ID" value="NZ_CP144914.1"/>
</dbReference>
<proteinExistence type="inferred from homology"/>
<dbReference type="OrthoDB" id="2364866at2"/>
<sequence>MTKLPFKDEVFEAIVDPVKIGNYWFSSSLERWGEGRAVTLRYEEYDAEGVIYVLEVEERKKIVFSWGSEHGDETVVTIRFNELDDRSTIIEVTETGLKEEDPDLVSKMMGQKEGRGYTLKCLKAYLESGITSLRASLIH</sequence>
<evidence type="ECO:0000313" key="3">
    <source>
        <dbReference type="EMBL" id="WWD80754.1"/>
    </source>
</evidence>
<dbReference type="Pfam" id="PF08327">
    <property type="entry name" value="AHSA1"/>
    <property type="match status" value="1"/>
</dbReference>
<dbReference type="EMBL" id="CP144914">
    <property type="protein sequence ID" value="WWD80754.1"/>
    <property type="molecule type" value="Genomic_DNA"/>
</dbReference>
<reference evidence="3 4" key="1">
    <citation type="submission" date="2024-01" db="EMBL/GenBank/DDBJ databases">
        <title>Complete Genome Sequence of Alkalicoccus halolimnae BZ-SZ-XJ29T, a Moderately Halophilic Bacterium Isolated from a Salt Lake.</title>
        <authorList>
            <person name="Zhao B."/>
        </authorList>
    </citation>
    <scope>NUCLEOTIDE SEQUENCE [LARGE SCALE GENOMIC DNA]</scope>
    <source>
        <strain evidence="3 4">BZ-SZ-XJ29</strain>
    </source>
</reference>
<dbReference type="InterPro" id="IPR023393">
    <property type="entry name" value="START-like_dom_sf"/>
</dbReference>
<organism evidence="3 4">
    <name type="scientific">Alkalicoccus halolimnae</name>
    <dbReference type="NCBI Taxonomy" id="1667239"/>
    <lineage>
        <taxon>Bacteria</taxon>
        <taxon>Bacillati</taxon>
        <taxon>Bacillota</taxon>
        <taxon>Bacilli</taxon>
        <taxon>Bacillales</taxon>
        <taxon>Bacillaceae</taxon>
        <taxon>Alkalicoccus</taxon>
    </lineage>
</organism>
<evidence type="ECO:0000256" key="1">
    <source>
        <dbReference type="ARBA" id="ARBA00006817"/>
    </source>
</evidence>
<dbReference type="Gene3D" id="3.30.530.20">
    <property type="match status" value="1"/>
</dbReference>
<dbReference type="KEGG" id="ahal:FTX54_004130"/>
<name>A0A5C7FJ95_9BACI</name>
<feature type="domain" description="Activator of Hsp90 ATPase homologue 1/2-like C-terminal" evidence="2">
    <location>
        <begin position="8"/>
        <end position="127"/>
    </location>
</feature>
<dbReference type="Proteomes" id="UP000321816">
    <property type="component" value="Chromosome"/>
</dbReference>
<accession>A0A5C7FJ95</accession>
<evidence type="ECO:0000259" key="2">
    <source>
        <dbReference type="Pfam" id="PF08327"/>
    </source>
</evidence>
<dbReference type="SUPFAM" id="SSF55961">
    <property type="entry name" value="Bet v1-like"/>
    <property type="match status" value="1"/>
</dbReference>
<gene>
    <name evidence="3" type="ORF">FTX54_004130</name>
</gene>
<keyword evidence="4" id="KW-1185">Reference proteome</keyword>